<comment type="caution">
    <text evidence="2">The sequence shown here is derived from an EMBL/GenBank/DDBJ whole genome shotgun (WGS) entry which is preliminary data.</text>
</comment>
<keyword evidence="1" id="KW-0812">Transmembrane</keyword>
<keyword evidence="1" id="KW-1133">Transmembrane helix</keyword>
<dbReference type="STRING" id="1618659.UV11_C0015G0008"/>
<keyword evidence="1" id="KW-0472">Membrane</keyword>
<reference evidence="2 3" key="1">
    <citation type="journal article" date="2015" name="Nature">
        <title>rRNA introns, odd ribosomes, and small enigmatic genomes across a large radiation of phyla.</title>
        <authorList>
            <person name="Brown C.T."/>
            <person name="Hug L.A."/>
            <person name="Thomas B.C."/>
            <person name="Sharon I."/>
            <person name="Castelle C.J."/>
            <person name="Singh A."/>
            <person name="Wilkins M.J."/>
            <person name="Williams K.H."/>
            <person name="Banfield J.F."/>
        </authorList>
    </citation>
    <scope>NUCLEOTIDE SEQUENCE [LARGE SCALE GENOMIC DNA]</scope>
</reference>
<protein>
    <recommendedName>
        <fullName evidence="4">Type 4 fimbrial biogenesis protein PilX N-terminal domain-containing protein</fullName>
    </recommendedName>
</protein>
<feature type="transmembrane region" description="Helical" evidence="1">
    <location>
        <begin position="21"/>
        <end position="42"/>
    </location>
</feature>
<accession>A0A0G1BMI8</accession>
<name>A0A0G1BMI8_9BACT</name>
<sequence length="218" mass="23342">MEDFSQMKSEKGFKNRKGFTLLFSVLVISIVLSVSLGVYNLISNQIKLAGTASDSQISFYSSLSAMECVRYWELMHPNTGIFSAFATSTGASENLISCGGATINFYGADGSSPLSGVGGYSSCVNFVAADLDDLDNPPTSNLVCLGANEPKDGMNIIQIDYPNGTCAKVSIQKIIIDNPLFPPTAPDKYRLHVISQGQNTACSSSGNRTFQRGVEDTF</sequence>
<evidence type="ECO:0000313" key="3">
    <source>
        <dbReference type="Proteomes" id="UP000034036"/>
    </source>
</evidence>
<dbReference type="Proteomes" id="UP000034036">
    <property type="component" value="Unassembled WGS sequence"/>
</dbReference>
<gene>
    <name evidence="2" type="ORF">UV11_C0015G0008</name>
</gene>
<dbReference type="EMBL" id="LCDF01000015">
    <property type="protein sequence ID" value="KKS47501.1"/>
    <property type="molecule type" value="Genomic_DNA"/>
</dbReference>
<dbReference type="AlphaFoldDB" id="A0A0G1BMI8"/>
<proteinExistence type="predicted"/>
<evidence type="ECO:0008006" key="4">
    <source>
        <dbReference type="Google" id="ProtNLM"/>
    </source>
</evidence>
<organism evidence="2 3">
    <name type="scientific">Candidatus Giovannonibacteria bacterium GW2011_GWF2_42_19</name>
    <dbReference type="NCBI Taxonomy" id="1618659"/>
    <lineage>
        <taxon>Bacteria</taxon>
        <taxon>Candidatus Giovannoniibacteriota</taxon>
    </lineage>
</organism>
<evidence type="ECO:0000256" key="1">
    <source>
        <dbReference type="SAM" id="Phobius"/>
    </source>
</evidence>
<evidence type="ECO:0000313" key="2">
    <source>
        <dbReference type="EMBL" id="KKS47501.1"/>
    </source>
</evidence>